<sequence length="262" mass="29029">MNIDLSHKKALIGGSTQGLGKAIAMQMASCGASVTLMARNEEKLKEVLSELSTSSGQQHQYLVVDFYEFEDCKLKVTEYFKHHTVDILVNNTNGPKAGTIDQKTLEDFNEAYRLLFETNCFITLKAIESMKQNRFGRIINVSSMTVKEPNLNLVLSNTMRTAWLSFNKSLSVEVGSYGITVNSILTGLFDTARIKSLNAHRAEQSQKSIAEIEEKQVEDIPVKRLGKPEEYGYLAAFLASDFAAYLTGASIPLDGGSYKGLY</sequence>
<dbReference type="PRINTS" id="PR00081">
    <property type="entry name" value="GDHRDH"/>
</dbReference>
<evidence type="ECO:0000313" key="3">
    <source>
        <dbReference type="Proteomes" id="UP000028705"/>
    </source>
</evidence>
<proteinExistence type="inferred from homology"/>
<dbReference type="InterPro" id="IPR002347">
    <property type="entry name" value="SDR_fam"/>
</dbReference>
<dbReference type="eggNOG" id="COG1028">
    <property type="taxonomic scope" value="Bacteria"/>
</dbReference>
<evidence type="ECO:0000256" key="1">
    <source>
        <dbReference type="ARBA" id="ARBA00006484"/>
    </source>
</evidence>
<dbReference type="PANTHER" id="PTHR42879:SF6">
    <property type="entry name" value="NADPH-DEPENDENT REDUCTASE BACG"/>
    <property type="match status" value="1"/>
</dbReference>
<name>A0A086A2Q1_9FLAO</name>
<dbReference type="Proteomes" id="UP000028705">
    <property type="component" value="Unassembled WGS sequence"/>
</dbReference>
<dbReference type="SUPFAM" id="SSF51735">
    <property type="entry name" value="NAD(P)-binding Rossmann-fold domains"/>
    <property type="match status" value="1"/>
</dbReference>
<dbReference type="Pfam" id="PF13561">
    <property type="entry name" value="adh_short_C2"/>
    <property type="match status" value="1"/>
</dbReference>
<dbReference type="InterPro" id="IPR050259">
    <property type="entry name" value="SDR"/>
</dbReference>
<protein>
    <submittedName>
        <fullName evidence="2">Short-chain dehydrogenase</fullName>
    </submittedName>
</protein>
<dbReference type="OrthoDB" id="9804774at2"/>
<reference evidence="2 3" key="1">
    <citation type="submission" date="2014-07" db="EMBL/GenBank/DDBJ databases">
        <title>Genome of Chryseobacterium soli DSM 19298.</title>
        <authorList>
            <person name="Stropko S.J."/>
            <person name="Pipes S.E."/>
            <person name="Newman J."/>
        </authorList>
    </citation>
    <scope>NUCLEOTIDE SEQUENCE [LARGE SCALE GENOMIC DNA]</scope>
    <source>
        <strain evidence="2 3">DSM 19298</strain>
    </source>
</reference>
<dbReference type="STRING" id="445961.IW15_17505"/>
<accession>A0A086A2Q1</accession>
<dbReference type="Gene3D" id="3.40.50.720">
    <property type="entry name" value="NAD(P)-binding Rossmann-like Domain"/>
    <property type="match status" value="1"/>
</dbReference>
<dbReference type="RefSeq" id="WP_034713774.1">
    <property type="nucleotide sequence ID" value="NZ_JPRH01000008.1"/>
</dbReference>
<dbReference type="AlphaFoldDB" id="A0A086A2Q1"/>
<comment type="caution">
    <text evidence="2">The sequence shown here is derived from an EMBL/GenBank/DDBJ whole genome shotgun (WGS) entry which is preliminary data.</text>
</comment>
<keyword evidence="3" id="KW-1185">Reference proteome</keyword>
<evidence type="ECO:0000313" key="2">
    <source>
        <dbReference type="EMBL" id="KFF10965.1"/>
    </source>
</evidence>
<dbReference type="InterPro" id="IPR036291">
    <property type="entry name" value="NAD(P)-bd_dom_sf"/>
</dbReference>
<comment type="similarity">
    <text evidence="1">Belongs to the short-chain dehydrogenases/reductases (SDR) family.</text>
</comment>
<organism evidence="2 3">
    <name type="scientific">Chryseobacterium soli</name>
    <dbReference type="NCBI Taxonomy" id="445961"/>
    <lineage>
        <taxon>Bacteria</taxon>
        <taxon>Pseudomonadati</taxon>
        <taxon>Bacteroidota</taxon>
        <taxon>Flavobacteriia</taxon>
        <taxon>Flavobacteriales</taxon>
        <taxon>Weeksellaceae</taxon>
        <taxon>Chryseobacterium group</taxon>
        <taxon>Chryseobacterium</taxon>
    </lineage>
</organism>
<dbReference type="EMBL" id="JPRH01000008">
    <property type="protein sequence ID" value="KFF10965.1"/>
    <property type="molecule type" value="Genomic_DNA"/>
</dbReference>
<dbReference type="PANTHER" id="PTHR42879">
    <property type="entry name" value="3-OXOACYL-(ACYL-CARRIER-PROTEIN) REDUCTASE"/>
    <property type="match status" value="1"/>
</dbReference>
<gene>
    <name evidence="2" type="ORF">IW15_17505</name>
</gene>